<dbReference type="EMBL" id="ML732486">
    <property type="protein sequence ID" value="KAB8067452.1"/>
    <property type="molecule type" value="Genomic_DNA"/>
</dbReference>
<accession>A0A5N5WK25</accession>
<reference evidence="1 2" key="1">
    <citation type="submission" date="2019-04" db="EMBL/GenBank/DDBJ databases">
        <title>Friends and foes A comparative genomics study of 23 Aspergillus species from section Flavi.</title>
        <authorList>
            <consortium name="DOE Joint Genome Institute"/>
            <person name="Kjaerbolling I."/>
            <person name="Vesth T."/>
            <person name="Frisvad J.C."/>
            <person name="Nybo J.L."/>
            <person name="Theobald S."/>
            <person name="Kildgaard S."/>
            <person name="Isbrandt T."/>
            <person name="Kuo A."/>
            <person name="Sato A."/>
            <person name="Lyhne E.K."/>
            <person name="Kogle M.E."/>
            <person name="Wiebenga A."/>
            <person name="Kun R.S."/>
            <person name="Lubbers R.J."/>
            <person name="Makela M.R."/>
            <person name="Barry K."/>
            <person name="Chovatia M."/>
            <person name="Clum A."/>
            <person name="Daum C."/>
            <person name="Haridas S."/>
            <person name="He G."/>
            <person name="LaButti K."/>
            <person name="Lipzen A."/>
            <person name="Mondo S."/>
            <person name="Riley R."/>
            <person name="Salamov A."/>
            <person name="Simmons B.A."/>
            <person name="Magnuson J.K."/>
            <person name="Henrissat B."/>
            <person name="Mortensen U.H."/>
            <person name="Larsen T.O."/>
            <person name="Devries R.P."/>
            <person name="Grigoriev I.V."/>
            <person name="Machida M."/>
            <person name="Baker S.E."/>
            <person name="Andersen M.R."/>
        </authorList>
    </citation>
    <scope>NUCLEOTIDE SEQUENCE [LARGE SCALE GENOMIC DNA]</scope>
    <source>
        <strain evidence="1 2">CBS 151.66</strain>
    </source>
</reference>
<name>A0A5N5WK25_9EURO</name>
<evidence type="ECO:0000313" key="2">
    <source>
        <dbReference type="Proteomes" id="UP000326565"/>
    </source>
</evidence>
<dbReference type="OrthoDB" id="4490934at2759"/>
<dbReference type="AlphaFoldDB" id="A0A5N5WK25"/>
<evidence type="ECO:0000313" key="1">
    <source>
        <dbReference type="EMBL" id="KAB8067452.1"/>
    </source>
</evidence>
<proteinExistence type="predicted"/>
<dbReference type="Proteomes" id="UP000326565">
    <property type="component" value="Unassembled WGS sequence"/>
</dbReference>
<sequence length="229" mass="26383">MPKRTRPCHEVGIHPLHLWCLHCLRTLLKDGEREAGEPFEVKYLIDGTTSVLCNQCSARNNICDLVSAGMLKDDLDFSLVVEWQKKFFLKDEDEDEGEDLSPVVCEQIACAIITLGEAFDAVETAHRRQFRLIGPKKEVAHAREVYKRVLLARRSLLQQELGPRPLQAGPVLRDYRRRAMLRVLPGDADFVTWQVALRQFLIEVEKVVRMALNNTDDDEVDDWWDNMRG</sequence>
<protein>
    <submittedName>
        <fullName evidence="1">Uncharacterized protein</fullName>
    </submittedName>
</protein>
<gene>
    <name evidence="1" type="ORF">BDV29DRAFT_89422</name>
</gene>
<organism evidence="1 2">
    <name type="scientific">Aspergillus leporis</name>
    <dbReference type="NCBI Taxonomy" id="41062"/>
    <lineage>
        <taxon>Eukaryota</taxon>
        <taxon>Fungi</taxon>
        <taxon>Dikarya</taxon>
        <taxon>Ascomycota</taxon>
        <taxon>Pezizomycotina</taxon>
        <taxon>Eurotiomycetes</taxon>
        <taxon>Eurotiomycetidae</taxon>
        <taxon>Eurotiales</taxon>
        <taxon>Aspergillaceae</taxon>
        <taxon>Aspergillus</taxon>
        <taxon>Aspergillus subgen. Circumdati</taxon>
    </lineage>
</organism>
<keyword evidence="2" id="KW-1185">Reference proteome</keyword>